<gene>
    <name evidence="1" type="ORF">TM448B01077_0003</name>
</gene>
<dbReference type="InterPro" id="IPR016912">
    <property type="entry name" value="Phage_P2_GpU"/>
</dbReference>
<dbReference type="Pfam" id="PF06995">
    <property type="entry name" value="Phage_P2_GpU"/>
    <property type="match status" value="1"/>
</dbReference>
<dbReference type="PIRSF" id="PIRSF029208">
    <property type="entry name" value="Phage_tail_GPU"/>
    <property type="match status" value="1"/>
</dbReference>
<evidence type="ECO:0000313" key="1">
    <source>
        <dbReference type="EMBL" id="QJH97745.1"/>
    </source>
</evidence>
<sequence>MLMALGQFAFEIGTAAYQELARKTEWRHAETPRFGARPASQYLGPGAETISLKGVILPGLSGKHSAIATLRALGDEGDALPLVDAQGLVHGDFVILSIDESHSHFIDTGQARRADFAIELRRVA</sequence>
<evidence type="ECO:0008006" key="2">
    <source>
        <dbReference type="Google" id="ProtNLM"/>
    </source>
</evidence>
<name>A0A6M3XMY5_9ZZZZ</name>
<reference evidence="1" key="1">
    <citation type="submission" date="2020-03" db="EMBL/GenBank/DDBJ databases">
        <title>The deep terrestrial virosphere.</title>
        <authorList>
            <person name="Holmfeldt K."/>
            <person name="Nilsson E."/>
            <person name="Simone D."/>
            <person name="Lopez-Fernandez M."/>
            <person name="Wu X."/>
            <person name="de Brujin I."/>
            <person name="Lundin D."/>
            <person name="Andersson A."/>
            <person name="Bertilsson S."/>
            <person name="Dopson M."/>
        </authorList>
    </citation>
    <scope>NUCLEOTIDE SEQUENCE</scope>
    <source>
        <strain evidence="1">TM448B01077</strain>
    </source>
</reference>
<proteinExistence type="predicted"/>
<organism evidence="1">
    <name type="scientific">viral metagenome</name>
    <dbReference type="NCBI Taxonomy" id="1070528"/>
    <lineage>
        <taxon>unclassified sequences</taxon>
        <taxon>metagenomes</taxon>
        <taxon>organismal metagenomes</taxon>
    </lineage>
</organism>
<dbReference type="AlphaFoldDB" id="A0A6M3XMY5"/>
<dbReference type="InterPro" id="IPR009734">
    <property type="entry name" value="Myoviridae_GpU"/>
</dbReference>
<dbReference type="EMBL" id="MT144700">
    <property type="protein sequence ID" value="QJH97745.1"/>
    <property type="molecule type" value="Genomic_DNA"/>
</dbReference>
<accession>A0A6M3XMY5</accession>
<protein>
    <recommendedName>
        <fullName evidence="2">Tail protein</fullName>
    </recommendedName>
</protein>